<proteinExistence type="predicted"/>
<name>A0ABR6PMQ7_9SPHI</name>
<gene>
    <name evidence="1" type="ORF">HDF23_003036</name>
</gene>
<dbReference type="Proteomes" id="UP000541583">
    <property type="component" value="Unassembled WGS sequence"/>
</dbReference>
<organism evidence="1 2">
    <name type="scientific">Mucilaginibacter lappiensis</name>
    <dbReference type="NCBI Taxonomy" id="354630"/>
    <lineage>
        <taxon>Bacteria</taxon>
        <taxon>Pseudomonadati</taxon>
        <taxon>Bacteroidota</taxon>
        <taxon>Sphingobacteriia</taxon>
        <taxon>Sphingobacteriales</taxon>
        <taxon>Sphingobacteriaceae</taxon>
        <taxon>Mucilaginibacter</taxon>
    </lineage>
</organism>
<evidence type="ECO:0000313" key="1">
    <source>
        <dbReference type="EMBL" id="MBB6110280.1"/>
    </source>
</evidence>
<comment type="caution">
    <text evidence="1">The sequence shown here is derived from an EMBL/GenBank/DDBJ whole genome shotgun (WGS) entry which is preliminary data.</text>
</comment>
<keyword evidence="2" id="KW-1185">Reference proteome</keyword>
<protein>
    <submittedName>
        <fullName evidence="1">Uncharacterized protein</fullName>
    </submittedName>
</protein>
<accession>A0ABR6PMQ7</accession>
<evidence type="ECO:0000313" key="2">
    <source>
        <dbReference type="Proteomes" id="UP000541583"/>
    </source>
</evidence>
<reference evidence="1 2" key="1">
    <citation type="submission" date="2020-08" db="EMBL/GenBank/DDBJ databases">
        <title>Genomic Encyclopedia of Type Strains, Phase IV (KMG-V): Genome sequencing to study the core and pangenomes of soil and plant-associated prokaryotes.</title>
        <authorList>
            <person name="Whitman W."/>
        </authorList>
    </citation>
    <scope>NUCLEOTIDE SEQUENCE [LARGE SCALE GENOMIC DNA]</scope>
    <source>
        <strain evidence="1 2">ANJLi2</strain>
    </source>
</reference>
<sequence length="88" mass="10042">MIVQMPEIILVFFTEIGTEFLFQRSLKSEPMDSWLAILFIMQNSSCTGNSKHDYSYCTHQLIAPLKQPELKAGKRSRAPILLSGFIHP</sequence>
<dbReference type="EMBL" id="JACHCB010000007">
    <property type="protein sequence ID" value="MBB6110280.1"/>
    <property type="molecule type" value="Genomic_DNA"/>
</dbReference>